<protein>
    <recommendedName>
        <fullName evidence="1">Calcineurin-like phosphoesterase domain-containing protein</fullName>
    </recommendedName>
</protein>
<dbReference type="PANTHER" id="PTHR46546:SF4">
    <property type="entry name" value="SHEWANELLA-LIKE PROTEIN PHOSPHATASE 1"/>
    <property type="match status" value="1"/>
</dbReference>
<dbReference type="Gene3D" id="3.60.21.10">
    <property type="match status" value="1"/>
</dbReference>
<evidence type="ECO:0000313" key="2">
    <source>
        <dbReference type="EMBL" id="QHU28979.1"/>
    </source>
</evidence>
<dbReference type="PANTHER" id="PTHR46546">
    <property type="entry name" value="SHEWANELLA-LIKE PROTEIN PHOSPHATASE 1"/>
    <property type="match status" value="1"/>
</dbReference>
<feature type="domain" description="Calcineurin-like phosphoesterase" evidence="1">
    <location>
        <begin position="8"/>
        <end position="261"/>
    </location>
</feature>
<reference evidence="2" key="1">
    <citation type="journal article" date="2020" name="Nature">
        <title>Giant virus diversity and host interactions through global metagenomics.</title>
        <authorList>
            <person name="Schulz F."/>
            <person name="Roux S."/>
            <person name="Paez-Espino D."/>
            <person name="Jungbluth S."/>
            <person name="Walsh D.A."/>
            <person name="Denef V.J."/>
            <person name="McMahon K.D."/>
            <person name="Konstantinidis K.T."/>
            <person name="Eloe-Fadrosh E.A."/>
            <person name="Kyrpides N.C."/>
            <person name="Woyke T."/>
        </authorList>
    </citation>
    <scope>NUCLEOTIDE SEQUENCE</scope>
    <source>
        <strain evidence="2">GVMAG-M-3300027791-30</strain>
    </source>
</reference>
<dbReference type="Pfam" id="PF00149">
    <property type="entry name" value="Metallophos"/>
    <property type="match status" value="1"/>
</dbReference>
<dbReference type="InterPro" id="IPR004843">
    <property type="entry name" value="Calcineurin-like_PHP"/>
</dbReference>
<accession>A0A6C0LDF9</accession>
<proteinExistence type="predicted"/>
<dbReference type="SUPFAM" id="SSF56300">
    <property type="entry name" value="Metallo-dependent phosphatases"/>
    <property type="match status" value="1"/>
</dbReference>
<dbReference type="AlphaFoldDB" id="A0A6C0LDF9"/>
<dbReference type="EMBL" id="MN740478">
    <property type="protein sequence ID" value="QHU28979.1"/>
    <property type="molecule type" value="Genomic_DNA"/>
</dbReference>
<evidence type="ECO:0000259" key="1">
    <source>
        <dbReference type="Pfam" id="PF00149"/>
    </source>
</evidence>
<organism evidence="2">
    <name type="scientific">viral metagenome</name>
    <dbReference type="NCBI Taxonomy" id="1070528"/>
    <lineage>
        <taxon>unclassified sequences</taxon>
        <taxon>metagenomes</taxon>
        <taxon>organismal metagenomes</taxon>
    </lineage>
</organism>
<dbReference type="InterPro" id="IPR029052">
    <property type="entry name" value="Metallo-depent_PP-like"/>
</dbReference>
<name>A0A6C0LDF9_9ZZZZ</name>
<sequence length="322" mass="37069">MFNYNNNKIIAIGDIHGDYYIFIELLKMAKVINSDLKWTGKDTFVIQLGDTLDGKRPGVNIDSEYLKTTGEIEITNLILNLDKQAKKQYGRVISILGNHELYPYYYYNDISFNDKYVKTSDLENYKKFYKVSRFKYYKPGYGEGAKLLGQTRPLIIQLGKFIFCHGSLSKEFLQLCISNNLTKTNNSNFVDITKLNKIVSDWLIGNTKKVPFFINVSDNINPLFNRNLTNPKSLNKTECIDLVDSVLKYFNNGEYLVMGHSTHKNINTLCNNKVYRTDIAISRAFGGTLRTNMKRLQVLEINQKNNCVRTNIITPKGKIKIL</sequence>
<dbReference type="GO" id="GO:0016787">
    <property type="term" value="F:hydrolase activity"/>
    <property type="evidence" value="ECO:0007669"/>
    <property type="project" value="InterPro"/>
</dbReference>